<organism evidence="10 11">
    <name type="scientific">Astyanax mexicanus</name>
    <name type="common">Blind cave fish</name>
    <name type="synonym">Astyanax fasciatus mexicanus</name>
    <dbReference type="NCBI Taxonomy" id="7994"/>
    <lineage>
        <taxon>Eukaryota</taxon>
        <taxon>Metazoa</taxon>
        <taxon>Chordata</taxon>
        <taxon>Craniata</taxon>
        <taxon>Vertebrata</taxon>
        <taxon>Euteleostomi</taxon>
        <taxon>Actinopterygii</taxon>
        <taxon>Neopterygii</taxon>
        <taxon>Teleostei</taxon>
        <taxon>Ostariophysi</taxon>
        <taxon>Characiformes</taxon>
        <taxon>Characoidei</taxon>
        <taxon>Acestrorhamphidae</taxon>
        <taxon>Acestrorhamphinae</taxon>
        <taxon>Astyanax</taxon>
    </lineage>
</organism>
<name>A0A8T2KQ80_ASTMX</name>
<keyword evidence="4 9" id="KW-0812">Transmembrane</keyword>
<reference evidence="10 11" key="1">
    <citation type="submission" date="2021-07" db="EMBL/GenBank/DDBJ databases">
        <authorList>
            <person name="Imarazene B."/>
            <person name="Zahm M."/>
            <person name="Klopp C."/>
            <person name="Cabau C."/>
            <person name="Beille S."/>
            <person name="Jouanno E."/>
            <person name="Castinel A."/>
            <person name="Lluch J."/>
            <person name="Gil L."/>
            <person name="Kuchtly C."/>
            <person name="Lopez Roques C."/>
            <person name="Donnadieu C."/>
            <person name="Parrinello H."/>
            <person name="Journot L."/>
            <person name="Du K."/>
            <person name="Schartl M."/>
            <person name="Retaux S."/>
            <person name="Guiguen Y."/>
        </authorList>
    </citation>
    <scope>NUCLEOTIDE SEQUENCE [LARGE SCALE GENOMIC DNA]</scope>
    <source>
        <strain evidence="10">Pach_M1</strain>
        <tissue evidence="10">Testis</tissue>
    </source>
</reference>
<comment type="similarity">
    <text evidence="2">Belongs to the TMEM186 family.</text>
</comment>
<gene>
    <name evidence="10" type="primary">TMEM186</name>
    <name evidence="10" type="ORF">AMEX_G26322</name>
</gene>
<comment type="subcellular location">
    <subcellularLocation>
        <location evidence="1">Mitochondrion inner membrane</location>
        <topology evidence="1">Multi-pass membrane protein</topology>
    </subcellularLocation>
</comment>
<dbReference type="PANTHER" id="PTHR13603:SF1">
    <property type="entry name" value="TRANSMEMBRANE PROTEIN 186"/>
    <property type="match status" value="1"/>
</dbReference>
<dbReference type="Pfam" id="PF06979">
    <property type="entry name" value="TMEM70"/>
    <property type="match status" value="1"/>
</dbReference>
<dbReference type="EMBL" id="JAICCE010000023">
    <property type="protein sequence ID" value="KAG9261314.1"/>
    <property type="molecule type" value="Genomic_DNA"/>
</dbReference>
<keyword evidence="8 9" id="KW-0472">Membrane</keyword>
<dbReference type="AlphaFoldDB" id="A0A8T2KQ80"/>
<evidence type="ECO:0000256" key="4">
    <source>
        <dbReference type="ARBA" id="ARBA00022692"/>
    </source>
</evidence>
<evidence type="ECO:0000256" key="6">
    <source>
        <dbReference type="ARBA" id="ARBA00022989"/>
    </source>
</evidence>
<dbReference type="GO" id="GO:0005743">
    <property type="term" value="C:mitochondrial inner membrane"/>
    <property type="evidence" value="ECO:0007669"/>
    <property type="project" value="UniProtKB-SubCell"/>
</dbReference>
<evidence type="ECO:0000256" key="2">
    <source>
        <dbReference type="ARBA" id="ARBA00007020"/>
    </source>
</evidence>
<evidence type="ECO:0000313" key="11">
    <source>
        <dbReference type="Proteomes" id="UP000752171"/>
    </source>
</evidence>
<keyword evidence="6 9" id="KW-1133">Transmembrane helix</keyword>
<dbReference type="InterPro" id="IPR045325">
    <property type="entry name" value="TMEM70/TMEM186/TMEM223"/>
</dbReference>
<evidence type="ECO:0000256" key="9">
    <source>
        <dbReference type="SAM" id="Phobius"/>
    </source>
</evidence>
<evidence type="ECO:0000313" key="10">
    <source>
        <dbReference type="EMBL" id="KAG9261314.1"/>
    </source>
</evidence>
<protein>
    <recommendedName>
        <fullName evidence="3">Transmembrane protein 186</fullName>
    </recommendedName>
</protein>
<evidence type="ECO:0000256" key="3">
    <source>
        <dbReference type="ARBA" id="ARBA00014604"/>
    </source>
</evidence>
<evidence type="ECO:0000256" key="7">
    <source>
        <dbReference type="ARBA" id="ARBA00023128"/>
    </source>
</evidence>
<keyword evidence="7" id="KW-0496">Mitochondrion</keyword>
<sequence length="250" mass="27998">MHYNVVCIIPLVNSVISLQLLRSPGLIRLTFSIAAPGHQCLRQSQSIRPLLFPYTQTGTRGASWTRSSVIVPNNHPPFPLQCRALSASSDLASRKYSLIYTFPAIKVLRALSRLKLLQTGITTALLPAVFYFYLQEQASVTLLTYTTGIAAFAAVMLYAISHYIRRVVGMMYLDSTQTTLKVSHLSFWGYRRDMYLPISDVMTLGDTGDSPGEAILRLKRYSCSDTMYFSPRLGRVVDRDGFEKVFGSFS</sequence>
<accession>A0A8T2KQ80</accession>
<evidence type="ECO:0000256" key="5">
    <source>
        <dbReference type="ARBA" id="ARBA00022792"/>
    </source>
</evidence>
<evidence type="ECO:0000256" key="8">
    <source>
        <dbReference type="ARBA" id="ARBA00023136"/>
    </source>
</evidence>
<feature type="transmembrane region" description="Helical" evidence="9">
    <location>
        <begin position="140"/>
        <end position="160"/>
    </location>
</feature>
<feature type="transmembrane region" description="Helical" evidence="9">
    <location>
        <begin position="116"/>
        <end position="134"/>
    </location>
</feature>
<dbReference type="InterPro" id="IPR026571">
    <property type="entry name" value="Tmem186"/>
</dbReference>
<dbReference type="PANTHER" id="PTHR13603">
    <property type="entry name" value="TRANSMEMBRANE PROTEIN 186"/>
    <property type="match status" value="1"/>
</dbReference>
<proteinExistence type="inferred from homology"/>
<keyword evidence="5" id="KW-0999">Mitochondrion inner membrane</keyword>
<dbReference type="Proteomes" id="UP000752171">
    <property type="component" value="Unassembled WGS sequence"/>
</dbReference>
<evidence type="ECO:0000256" key="1">
    <source>
        <dbReference type="ARBA" id="ARBA00004448"/>
    </source>
</evidence>
<comment type="caution">
    <text evidence="10">The sequence shown here is derived from an EMBL/GenBank/DDBJ whole genome shotgun (WGS) entry which is preliminary data.</text>
</comment>